<accession>A0AAV7M1N9</accession>
<feature type="region of interest" description="Disordered" evidence="1">
    <location>
        <begin position="1"/>
        <end position="30"/>
    </location>
</feature>
<dbReference type="Proteomes" id="UP001066276">
    <property type="component" value="Chromosome 10"/>
</dbReference>
<name>A0AAV7M1N9_PLEWA</name>
<proteinExistence type="predicted"/>
<comment type="caution">
    <text evidence="2">The sequence shown here is derived from an EMBL/GenBank/DDBJ whole genome shotgun (WGS) entry which is preliminary data.</text>
</comment>
<sequence length="106" mass="11893">MSNARPNMFELPDLQMSDPPPDAHMSSVAPDVRKPGLCKLEREVRLCYPLTIPLPHILSGADQLLQESTNKEQPALITPDTSCKHWKEKVLAKLIGVTNENTRLHK</sequence>
<gene>
    <name evidence="2" type="ORF">NDU88_002188</name>
</gene>
<evidence type="ECO:0000313" key="3">
    <source>
        <dbReference type="Proteomes" id="UP001066276"/>
    </source>
</evidence>
<keyword evidence="3" id="KW-1185">Reference proteome</keyword>
<dbReference type="EMBL" id="JANPWB010000014">
    <property type="protein sequence ID" value="KAJ1097059.1"/>
    <property type="molecule type" value="Genomic_DNA"/>
</dbReference>
<reference evidence="2" key="1">
    <citation type="journal article" date="2022" name="bioRxiv">
        <title>Sequencing and chromosome-scale assembly of the giantPleurodeles waltlgenome.</title>
        <authorList>
            <person name="Brown T."/>
            <person name="Elewa A."/>
            <person name="Iarovenko S."/>
            <person name="Subramanian E."/>
            <person name="Araus A.J."/>
            <person name="Petzold A."/>
            <person name="Susuki M."/>
            <person name="Suzuki K.-i.T."/>
            <person name="Hayashi T."/>
            <person name="Toyoda A."/>
            <person name="Oliveira C."/>
            <person name="Osipova E."/>
            <person name="Leigh N.D."/>
            <person name="Simon A."/>
            <person name="Yun M.H."/>
        </authorList>
    </citation>
    <scope>NUCLEOTIDE SEQUENCE</scope>
    <source>
        <strain evidence="2">20211129_DDA</strain>
        <tissue evidence="2">Liver</tissue>
    </source>
</reference>
<protein>
    <submittedName>
        <fullName evidence="2">Uncharacterized protein</fullName>
    </submittedName>
</protein>
<evidence type="ECO:0000313" key="2">
    <source>
        <dbReference type="EMBL" id="KAJ1097059.1"/>
    </source>
</evidence>
<organism evidence="2 3">
    <name type="scientific">Pleurodeles waltl</name>
    <name type="common">Iberian ribbed newt</name>
    <dbReference type="NCBI Taxonomy" id="8319"/>
    <lineage>
        <taxon>Eukaryota</taxon>
        <taxon>Metazoa</taxon>
        <taxon>Chordata</taxon>
        <taxon>Craniata</taxon>
        <taxon>Vertebrata</taxon>
        <taxon>Euteleostomi</taxon>
        <taxon>Amphibia</taxon>
        <taxon>Batrachia</taxon>
        <taxon>Caudata</taxon>
        <taxon>Salamandroidea</taxon>
        <taxon>Salamandridae</taxon>
        <taxon>Pleurodelinae</taxon>
        <taxon>Pleurodeles</taxon>
    </lineage>
</organism>
<evidence type="ECO:0000256" key="1">
    <source>
        <dbReference type="SAM" id="MobiDB-lite"/>
    </source>
</evidence>
<dbReference type="AlphaFoldDB" id="A0AAV7M1N9"/>